<dbReference type="Pfam" id="PF00795">
    <property type="entry name" value="CN_hydrolase"/>
    <property type="match status" value="1"/>
</dbReference>
<dbReference type="InterPro" id="IPR036526">
    <property type="entry name" value="C-N_Hydrolase_sf"/>
</dbReference>
<dbReference type="SUPFAM" id="SSF56317">
    <property type="entry name" value="Carbon-nitrogen hydrolase"/>
    <property type="match status" value="1"/>
</dbReference>
<dbReference type="AlphaFoldDB" id="A0AA50DJI3"/>
<dbReference type="Gene3D" id="3.60.110.10">
    <property type="entry name" value="Carbon-nitrogen hydrolase"/>
    <property type="match status" value="1"/>
</dbReference>
<accession>A0AA50DJI3</accession>
<organism evidence="2 3">
    <name type="scientific">Erwinia pyri</name>
    <dbReference type="NCBI Taxonomy" id="3062598"/>
    <lineage>
        <taxon>Bacteria</taxon>
        <taxon>Pseudomonadati</taxon>
        <taxon>Pseudomonadota</taxon>
        <taxon>Gammaproteobacteria</taxon>
        <taxon>Enterobacterales</taxon>
        <taxon>Erwiniaceae</taxon>
        <taxon>Erwinia</taxon>
    </lineage>
</organism>
<evidence type="ECO:0000313" key="2">
    <source>
        <dbReference type="EMBL" id="WLS77160.1"/>
    </source>
</evidence>
<dbReference type="RefSeq" id="WP_306205825.1">
    <property type="nucleotide sequence ID" value="NZ_CP132353.1"/>
</dbReference>
<dbReference type="CDD" id="cd07197">
    <property type="entry name" value="nitrilase"/>
    <property type="match status" value="1"/>
</dbReference>
<evidence type="ECO:0000259" key="1">
    <source>
        <dbReference type="PROSITE" id="PS50263"/>
    </source>
</evidence>
<dbReference type="GO" id="GO:0016787">
    <property type="term" value="F:hydrolase activity"/>
    <property type="evidence" value="ECO:0007669"/>
    <property type="project" value="UniProtKB-KW"/>
</dbReference>
<dbReference type="Proteomes" id="UP001228139">
    <property type="component" value="Chromosome"/>
</dbReference>
<protein>
    <submittedName>
        <fullName evidence="2">Carbon-nitrogen hydrolase family protein</fullName>
    </submittedName>
</protein>
<name>A0AA50DJI3_9GAMM</name>
<dbReference type="PANTHER" id="PTHR23088">
    <property type="entry name" value="NITRILASE-RELATED"/>
    <property type="match status" value="1"/>
</dbReference>
<dbReference type="PROSITE" id="PS50263">
    <property type="entry name" value="CN_HYDROLASE"/>
    <property type="match status" value="1"/>
</dbReference>
<proteinExistence type="predicted"/>
<dbReference type="InterPro" id="IPR003010">
    <property type="entry name" value="C-N_Hydrolase"/>
</dbReference>
<feature type="domain" description="CN hydrolase" evidence="1">
    <location>
        <begin position="4"/>
        <end position="237"/>
    </location>
</feature>
<reference evidence="2 3" key="1">
    <citation type="submission" date="2023-07" db="EMBL/GenBank/DDBJ databases">
        <title>Pathogenic bacteria of pear tree diseases.</title>
        <authorList>
            <person name="Zhang Z."/>
            <person name="He L."/>
            <person name="Huang R."/>
        </authorList>
    </citation>
    <scope>NUCLEOTIDE SEQUENCE [LARGE SCALE GENOMIC DNA]</scope>
    <source>
        <strain evidence="2 3">DE2</strain>
    </source>
</reference>
<keyword evidence="3" id="KW-1185">Reference proteome</keyword>
<keyword evidence="2" id="KW-0378">Hydrolase</keyword>
<dbReference type="KEGG" id="epi:Q3V30_11730"/>
<dbReference type="EMBL" id="CP132353">
    <property type="protein sequence ID" value="WLS77160.1"/>
    <property type="molecule type" value="Genomic_DNA"/>
</dbReference>
<dbReference type="PANTHER" id="PTHR23088:SF27">
    <property type="entry name" value="DEAMINATED GLUTATHIONE AMIDASE"/>
    <property type="match status" value="1"/>
</dbReference>
<gene>
    <name evidence="2" type="ORF">Q3V30_11730</name>
</gene>
<sequence length="253" mass="27704">MSVWSIAAAQSGSRPGDLAWNISRHLDFIRQAAVHDVDLLIFPELSLTGYELDRVTELAMPLDDARLEVFAVAAAEHTMSIIVGLPLSTADGILLSAVAFLPDGTRMAYGKRNLFGEEEKQLFTPGESVPLFGYQQHHVAMAICADISVEEYARDAARRGANLYATGVLVSEKGYHHDCKYLARWSRDYKMAVLMANHALPTGGHQSAGKSVLWDESGRAVVTGGEGEQLVIARRTGKDWQGEVHSLRYPPVI</sequence>
<evidence type="ECO:0000313" key="3">
    <source>
        <dbReference type="Proteomes" id="UP001228139"/>
    </source>
</evidence>